<accession>A0ABR3WGU0</accession>
<proteinExistence type="predicted"/>
<name>A0ABR3WGU0_9PEZI</name>
<gene>
    <name evidence="1" type="ORF">VTK73DRAFT_7004</name>
</gene>
<protein>
    <submittedName>
        <fullName evidence="1">Uncharacterized protein</fullName>
    </submittedName>
</protein>
<organism evidence="1 2">
    <name type="scientific">Phialemonium thermophilum</name>
    <dbReference type="NCBI Taxonomy" id="223376"/>
    <lineage>
        <taxon>Eukaryota</taxon>
        <taxon>Fungi</taxon>
        <taxon>Dikarya</taxon>
        <taxon>Ascomycota</taxon>
        <taxon>Pezizomycotina</taxon>
        <taxon>Sordariomycetes</taxon>
        <taxon>Sordariomycetidae</taxon>
        <taxon>Cephalothecales</taxon>
        <taxon>Cephalothecaceae</taxon>
        <taxon>Phialemonium</taxon>
    </lineage>
</organism>
<dbReference type="Proteomes" id="UP001586593">
    <property type="component" value="Unassembled WGS sequence"/>
</dbReference>
<reference evidence="1 2" key="1">
    <citation type="journal article" date="2024" name="Commun. Biol.">
        <title>Comparative genomic analysis of thermophilic fungi reveals convergent evolutionary adaptations and gene losses.</title>
        <authorList>
            <person name="Steindorff A.S."/>
            <person name="Aguilar-Pontes M.V."/>
            <person name="Robinson A.J."/>
            <person name="Andreopoulos B."/>
            <person name="LaButti K."/>
            <person name="Kuo A."/>
            <person name="Mondo S."/>
            <person name="Riley R."/>
            <person name="Otillar R."/>
            <person name="Haridas S."/>
            <person name="Lipzen A."/>
            <person name="Grimwood J."/>
            <person name="Schmutz J."/>
            <person name="Clum A."/>
            <person name="Reid I.D."/>
            <person name="Moisan M.C."/>
            <person name="Butler G."/>
            <person name="Nguyen T.T.M."/>
            <person name="Dewar K."/>
            <person name="Conant G."/>
            <person name="Drula E."/>
            <person name="Henrissat B."/>
            <person name="Hansel C."/>
            <person name="Singer S."/>
            <person name="Hutchinson M.I."/>
            <person name="de Vries R.P."/>
            <person name="Natvig D.O."/>
            <person name="Powell A.J."/>
            <person name="Tsang A."/>
            <person name="Grigoriev I.V."/>
        </authorList>
    </citation>
    <scope>NUCLEOTIDE SEQUENCE [LARGE SCALE GENOMIC DNA]</scope>
    <source>
        <strain evidence="1 2">ATCC 24622</strain>
    </source>
</reference>
<evidence type="ECO:0000313" key="1">
    <source>
        <dbReference type="EMBL" id="KAL1861596.1"/>
    </source>
</evidence>
<evidence type="ECO:0000313" key="2">
    <source>
        <dbReference type="Proteomes" id="UP001586593"/>
    </source>
</evidence>
<dbReference type="EMBL" id="JAZHXJ010000417">
    <property type="protein sequence ID" value="KAL1861596.1"/>
    <property type="molecule type" value="Genomic_DNA"/>
</dbReference>
<sequence length="86" mass="9776">MVFRIAACDDCSPHIEYALGSDYVTYEKSYFGDNVFVINCATDPRTAGDHSLFMQVWRQLGGTRGGSVLKCPHSTFVSFEFSRRRR</sequence>
<keyword evidence="2" id="KW-1185">Reference proteome</keyword>
<comment type="caution">
    <text evidence="1">The sequence shown here is derived from an EMBL/GenBank/DDBJ whole genome shotgun (WGS) entry which is preliminary data.</text>
</comment>